<dbReference type="EMBL" id="JACNIG010000220">
    <property type="protein sequence ID" value="MBC8432370.1"/>
    <property type="molecule type" value="Genomic_DNA"/>
</dbReference>
<accession>A0A8J6NZD8</accession>
<dbReference type="GO" id="GO:0008234">
    <property type="term" value="F:cysteine-type peptidase activity"/>
    <property type="evidence" value="ECO:0007669"/>
    <property type="project" value="UniProtKB-KW"/>
</dbReference>
<evidence type="ECO:0000259" key="5">
    <source>
        <dbReference type="PROSITE" id="PS51935"/>
    </source>
</evidence>
<gene>
    <name evidence="6" type="ORF">H8D96_10670</name>
</gene>
<dbReference type="Gene3D" id="3.90.1720.10">
    <property type="entry name" value="endopeptidase domain like (from Nostoc punctiforme)"/>
    <property type="match status" value="1"/>
</dbReference>
<dbReference type="SUPFAM" id="SSF54001">
    <property type="entry name" value="Cysteine proteinases"/>
    <property type="match status" value="1"/>
</dbReference>
<dbReference type="AlphaFoldDB" id="A0A8J6NZD8"/>
<evidence type="ECO:0000256" key="3">
    <source>
        <dbReference type="ARBA" id="ARBA00022801"/>
    </source>
</evidence>
<dbReference type="GO" id="GO:0006508">
    <property type="term" value="P:proteolysis"/>
    <property type="evidence" value="ECO:0007669"/>
    <property type="project" value="UniProtKB-KW"/>
</dbReference>
<dbReference type="InterPro" id="IPR000064">
    <property type="entry name" value="NLP_P60_dom"/>
</dbReference>
<evidence type="ECO:0000313" key="6">
    <source>
        <dbReference type="EMBL" id="MBC8432370.1"/>
    </source>
</evidence>
<dbReference type="PANTHER" id="PTHR47053:SF1">
    <property type="entry name" value="MUREIN DD-ENDOPEPTIDASE MEPH-RELATED"/>
    <property type="match status" value="1"/>
</dbReference>
<protein>
    <submittedName>
        <fullName evidence="6">C40 family peptidase</fullName>
    </submittedName>
</protein>
<proteinExistence type="inferred from homology"/>
<organism evidence="6 7">
    <name type="scientific">Candidatus Desulfatibia vada</name>
    <dbReference type="NCBI Taxonomy" id="2841696"/>
    <lineage>
        <taxon>Bacteria</taxon>
        <taxon>Pseudomonadati</taxon>
        <taxon>Thermodesulfobacteriota</taxon>
        <taxon>Desulfobacteria</taxon>
        <taxon>Desulfobacterales</taxon>
        <taxon>Desulfobacterales incertae sedis</taxon>
        <taxon>Candidatus Desulfatibia</taxon>
    </lineage>
</organism>
<evidence type="ECO:0000313" key="7">
    <source>
        <dbReference type="Proteomes" id="UP000605201"/>
    </source>
</evidence>
<dbReference type="InterPro" id="IPR051202">
    <property type="entry name" value="Peptidase_C40"/>
</dbReference>
<feature type="domain" description="NlpC/P60" evidence="5">
    <location>
        <begin position="32"/>
        <end position="156"/>
    </location>
</feature>
<comment type="similarity">
    <text evidence="1">Belongs to the peptidase C40 family.</text>
</comment>
<dbReference type="PANTHER" id="PTHR47053">
    <property type="entry name" value="MUREIN DD-ENDOPEPTIDASE MEPH-RELATED"/>
    <property type="match status" value="1"/>
</dbReference>
<comment type="caution">
    <text evidence="6">The sequence shown here is derived from an EMBL/GenBank/DDBJ whole genome shotgun (WGS) entry which is preliminary data.</text>
</comment>
<sequence>MASESLSPKEALAIIRMLMDPGVKSRRLPKAAKPKSGLEKTVSVYVNRINYAWGGTSSRYGMDCSAFTRFIIGKFGAKLPRTSKQQAQVGRYVPPEMLKTGDLVFFDCSVKRKGIDHVGIYLGRGRFVHSVSPKGVVLDTLPSFGFPVLFGRRVLS</sequence>
<keyword evidence="4" id="KW-0788">Thiol protease</keyword>
<evidence type="ECO:0000256" key="2">
    <source>
        <dbReference type="ARBA" id="ARBA00022670"/>
    </source>
</evidence>
<dbReference type="InterPro" id="IPR038765">
    <property type="entry name" value="Papain-like_cys_pep_sf"/>
</dbReference>
<evidence type="ECO:0000256" key="4">
    <source>
        <dbReference type="ARBA" id="ARBA00022807"/>
    </source>
</evidence>
<dbReference type="Proteomes" id="UP000605201">
    <property type="component" value="Unassembled WGS sequence"/>
</dbReference>
<name>A0A8J6NZD8_9BACT</name>
<dbReference type="PROSITE" id="PS51935">
    <property type="entry name" value="NLPC_P60"/>
    <property type="match status" value="1"/>
</dbReference>
<keyword evidence="3" id="KW-0378">Hydrolase</keyword>
<dbReference type="Pfam" id="PF00877">
    <property type="entry name" value="NLPC_P60"/>
    <property type="match status" value="1"/>
</dbReference>
<keyword evidence="2" id="KW-0645">Protease</keyword>
<evidence type="ECO:0000256" key="1">
    <source>
        <dbReference type="ARBA" id="ARBA00007074"/>
    </source>
</evidence>
<reference evidence="6 7" key="1">
    <citation type="submission" date="2020-08" db="EMBL/GenBank/DDBJ databases">
        <title>Bridging the membrane lipid divide: bacteria of the FCB group superphylum have the potential to synthesize archaeal ether lipids.</title>
        <authorList>
            <person name="Villanueva L."/>
            <person name="Von Meijenfeldt F.A.B."/>
            <person name="Westbye A.B."/>
            <person name="Yadav S."/>
            <person name="Hopmans E.C."/>
            <person name="Dutilh B.E."/>
            <person name="Sinninghe Damste J.S."/>
        </authorList>
    </citation>
    <scope>NUCLEOTIDE SEQUENCE [LARGE SCALE GENOMIC DNA]</scope>
    <source>
        <strain evidence="6">NIOZ-UU17</strain>
    </source>
</reference>